<dbReference type="InterPro" id="IPR050126">
    <property type="entry name" value="Ap4A_hydrolase"/>
</dbReference>
<evidence type="ECO:0000313" key="3">
    <source>
        <dbReference type="EMBL" id="AKH18139.1"/>
    </source>
</evidence>
<dbReference type="InterPro" id="IPR011152">
    <property type="entry name" value="Pesterase_MJ0912"/>
</dbReference>
<evidence type="ECO:0000256" key="1">
    <source>
        <dbReference type="ARBA" id="ARBA00008950"/>
    </source>
</evidence>
<name>A0A0F7JS36_9DEIO</name>
<dbReference type="PANTHER" id="PTHR42850:SF2">
    <property type="entry name" value="BLL5683 PROTEIN"/>
    <property type="match status" value="1"/>
</dbReference>
<dbReference type="EMBL" id="CP011389">
    <property type="protein sequence ID" value="AKH18139.1"/>
    <property type="molecule type" value="Genomic_DNA"/>
</dbReference>
<dbReference type="GO" id="GO:0016791">
    <property type="term" value="F:phosphatase activity"/>
    <property type="evidence" value="ECO:0007669"/>
    <property type="project" value="TreeGrafter"/>
</dbReference>
<dbReference type="Proteomes" id="UP000034024">
    <property type="component" value="Chromosome"/>
</dbReference>
<keyword evidence="4" id="KW-1185">Reference proteome</keyword>
<gene>
    <name evidence="3" type="ORF">SY84_15185</name>
</gene>
<reference evidence="3 4" key="1">
    <citation type="submission" date="2015-01" db="EMBL/GenBank/DDBJ databases">
        <title>Deinococcus soli/N5/whole genome sequencing.</title>
        <authorList>
            <person name="Kim M.K."/>
            <person name="Srinivasan S."/>
            <person name="Lee J.-J."/>
        </authorList>
    </citation>
    <scope>NUCLEOTIDE SEQUENCE [LARGE SCALE GENOMIC DNA]</scope>
    <source>
        <strain evidence="3 4">N5</strain>
    </source>
</reference>
<organism evidence="3 4">
    <name type="scientific">Deinococcus soli</name>
    <name type="common">ex Cha et al. 2016</name>
    <dbReference type="NCBI Taxonomy" id="1309411"/>
    <lineage>
        <taxon>Bacteria</taxon>
        <taxon>Thermotogati</taxon>
        <taxon>Deinococcota</taxon>
        <taxon>Deinococci</taxon>
        <taxon>Deinococcales</taxon>
        <taxon>Deinococcaceae</taxon>
        <taxon>Deinococcus</taxon>
    </lineage>
</organism>
<evidence type="ECO:0000259" key="2">
    <source>
        <dbReference type="Pfam" id="PF12850"/>
    </source>
</evidence>
<dbReference type="SUPFAM" id="SSF56300">
    <property type="entry name" value="Metallo-dependent phosphatases"/>
    <property type="match status" value="1"/>
</dbReference>
<dbReference type="AlphaFoldDB" id="A0A0F7JS36"/>
<dbReference type="PATRIC" id="fig|1309411.5.peg.3100"/>
<dbReference type="Gene3D" id="3.60.21.10">
    <property type="match status" value="1"/>
</dbReference>
<evidence type="ECO:0000313" key="4">
    <source>
        <dbReference type="Proteomes" id="UP000034024"/>
    </source>
</evidence>
<dbReference type="InterPro" id="IPR024654">
    <property type="entry name" value="Calcineurin-like_PHP_lpxH"/>
</dbReference>
<dbReference type="InterPro" id="IPR029052">
    <property type="entry name" value="Metallo-depent_PP-like"/>
</dbReference>
<dbReference type="KEGG" id="dch:SY84_15185"/>
<accession>A0A0F7JS36</accession>
<feature type="domain" description="Calcineurin-like phosphoesterase" evidence="2">
    <location>
        <begin position="1"/>
        <end position="203"/>
    </location>
</feature>
<protein>
    <submittedName>
        <fullName evidence="3">Metallophosphoesterase</fullName>
    </submittedName>
</protein>
<dbReference type="PIRSF" id="PIRSF000883">
    <property type="entry name" value="Pesterase_MJ0912"/>
    <property type="match status" value="1"/>
</dbReference>
<dbReference type="RefSeq" id="WP_046844706.1">
    <property type="nucleotide sequence ID" value="NZ_CP011389.1"/>
</dbReference>
<sequence>MRIAVLADIHGNADALDAVLRDAHDQGAGRLIVNGDVVNRGPDSVQVMQTLLDRDVTFTLGNHDDLLRLWHARSDVLPADWYADPFWGATAWSAQELDRAGLLHVPADWPMTLDLHESGLPPVQIAHGTRDHYRESLSDRTDPARLDQLAAAPGGGRYGLLIGSHIHRPVQHEHAGTLVLNTGAVGSPATGDPRAQYLLLDAQPGGWQVTLRAVPYDRSGVLRRFQTSGLLNTGLSARIFRDEIITARSLYTPYWSWTEHQGIARTDASWTDFLRRHPDLQPA</sequence>
<dbReference type="OrthoDB" id="9813918at2"/>
<dbReference type="Pfam" id="PF12850">
    <property type="entry name" value="Metallophos_2"/>
    <property type="match status" value="1"/>
</dbReference>
<dbReference type="GO" id="GO:0005737">
    <property type="term" value="C:cytoplasm"/>
    <property type="evidence" value="ECO:0007669"/>
    <property type="project" value="TreeGrafter"/>
</dbReference>
<proteinExistence type="inferred from homology"/>
<dbReference type="PANTHER" id="PTHR42850">
    <property type="entry name" value="METALLOPHOSPHOESTERASE"/>
    <property type="match status" value="1"/>
</dbReference>
<comment type="similarity">
    <text evidence="1">Belongs to the metallophosphoesterase superfamily. YfcE family.</text>
</comment>